<keyword evidence="1" id="KW-0812">Transmembrane</keyword>
<evidence type="ECO:0000259" key="2">
    <source>
        <dbReference type="Pfam" id="PF09976"/>
    </source>
</evidence>
<comment type="caution">
    <text evidence="3">The sequence shown here is derived from an EMBL/GenBank/DDBJ whole genome shotgun (WGS) entry which is preliminary data.</text>
</comment>
<dbReference type="RefSeq" id="WP_189489673.1">
    <property type="nucleotide sequence ID" value="NZ_BMZO01000005.1"/>
</dbReference>
<accession>A0A8J3DIG3</accession>
<feature type="transmembrane region" description="Helical" evidence="1">
    <location>
        <begin position="26"/>
        <end position="47"/>
    </location>
</feature>
<protein>
    <submittedName>
        <fullName evidence="3">Membrane protein</fullName>
    </submittedName>
</protein>
<organism evidence="3 4">
    <name type="scientific">Limoniibacter endophyticus</name>
    <dbReference type="NCBI Taxonomy" id="1565040"/>
    <lineage>
        <taxon>Bacteria</taxon>
        <taxon>Pseudomonadati</taxon>
        <taxon>Pseudomonadota</taxon>
        <taxon>Alphaproteobacteria</taxon>
        <taxon>Hyphomicrobiales</taxon>
        <taxon>Bartonellaceae</taxon>
        <taxon>Limoniibacter</taxon>
    </lineage>
</organism>
<name>A0A8J3DIG3_9HYPH</name>
<keyword evidence="1" id="KW-1133">Transmembrane helix</keyword>
<keyword evidence="4" id="KW-1185">Reference proteome</keyword>
<evidence type="ECO:0000313" key="4">
    <source>
        <dbReference type="Proteomes" id="UP000641137"/>
    </source>
</evidence>
<dbReference type="EMBL" id="BMZO01000005">
    <property type="protein sequence ID" value="GHC71224.1"/>
    <property type="molecule type" value="Genomic_DNA"/>
</dbReference>
<sequence length="221" mass="23542">MSNDSFIREVNEEIRQDKMKALTRRFGPIVGAAAVLIILATVGWVAWDRWQKAEAGASGDQFISALELASDGKVDEAQSALQTIEKEGHGNYPTLAAFRLAGLAADKGEATAVQQFDAIAATGSAAAIVRDMARLRAGLLLVDSGSYEDVSARVEQLTADTNPLRHVAREALALSAYKARRMADARALFEQISNDAEAPGNVRGRAGLMLDLIKSGDGANE</sequence>
<dbReference type="AlphaFoldDB" id="A0A8J3DIG3"/>
<feature type="domain" description="Ancillary SecYEG translocon subunit/Cell division coordinator CpoB TPR" evidence="2">
    <location>
        <begin position="24"/>
        <end position="158"/>
    </location>
</feature>
<dbReference type="InterPro" id="IPR018704">
    <property type="entry name" value="SecYEG/CpoB_TPR"/>
</dbReference>
<gene>
    <name evidence="3" type="ORF">GCM10010136_18240</name>
</gene>
<proteinExistence type="predicted"/>
<reference evidence="3" key="1">
    <citation type="journal article" date="2014" name="Int. J. Syst. Evol. Microbiol.">
        <title>Complete genome sequence of Corynebacterium casei LMG S-19264T (=DSM 44701T), isolated from a smear-ripened cheese.</title>
        <authorList>
            <consortium name="US DOE Joint Genome Institute (JGI-PGF)"/>
            <person name="Walter F."/>
            <person name="Albersmeier A."/>
            <person name="Kalinowski J."/>
            <person name="Ruckert C."/>
        </authorList>
    </citation>
    <scope>NUCLEOTIDE SEQUENCE</scope>
    <source>
        <strain evidence="3">KCTC 42097</strain>
    </source>
</reference>
<evidence type="ECO:0000313" key="3">
    <source>
        <dbReference type="EMBL" id="GHC71224.1"/>
    </source>
</evidence>
<keyword evidence="1" id="KW-0472">Membrane</keyword>
<dbReference type="Pfam" id="PF09976">
    <property type="entry name" value="TPR_21"/>
    <property type="match status" value="1"/>
</dbReference>
<dbReference type="Proteomes" id="UP000641137">
    <property type="component" value="Unassembled WGS sequence"/>
</dbReference>
<evidence type="ECO:0000256" key="1">
    <source>
        <dbReference type="SAM" id="Phobius"/>
    </source>
</evidence>
<reference evidence="3" key="2">
    <citation type="submission" date="2020-09" db="EMBL/GenBank/DDBJ databases">
        <authorList>
            <person name="Sun Q."/>
            <person name="Kim S."/>
        </authorList>
    </citation>
    <scope>NUCLEOTIDE SEQUENCE</scope>
    <source>
        <strain evidence="3">KCTC 42097</strain>
    </source>
</reference>